<dbReference type="InterPro" id="IPR015068">
    <property type="entry name" value="DUF1877"/>
</dbReference>
<dbReference type="Proteomes" id="UP001156215">
    <property type="component" value="Chromosome"/>
</dbReference>
<dbReference type="KEGG" id="ovb:NB640_06995"/>
<evidence type="ECO:0000313" key="2">
    <source>
        <dbReference type="Proteomes" id="UP001156215"/>
    </source>
</evidence>
<keyword evidence="2" id="KW-1185">Reference proteome</keyword>
<proteinExistence type="predicted"/>
<evidence type="ECO:0000313" key="1">
    <source>
        <dbReference type="EMBL" id="WAW09035.1"/>
    </source>
</evidence>
<dbReference type="RefSeq" id="WP_269308028.1">
    <property type="nucleotide sequence ID" value="NZ_CP098242.1"/>
</dbReference>
<accession>A0A9E9LSW8</accession>
<name>A0A9E9LSW8_9BURK</name>
<dbReference type="InterPro" id="IPR035944">
    <property type="entry name" value="YfbM-like_sf"/>
</dbReference>
<protein>
    <submittedName>
        <fullName evidence="1">YfbM family protein</fullName>
    </submittedName>
</protein>
<dbReference type="Pfam" id="PF08974">
    <property type="entry name" value="DUF1877"/>
    <property type="match status" value="1"/>
</dbReference>
<dbReference type="Gene3D" id="3.40.1760.10">
    <property type="entry name" value="YfbM-like super family"/>
    <property type="match status" value="1"/>
</dbReference>
<organism evidence="1 2">
    <name type="scientific">Oxalobacter vibrioformis</name>
    <dbReference type="NCBI Taxonomy" id="933080"/>
    <lineage>
        <taxon>Bacteria</taxon>
        <taxon>Pseudomonadati</taxon>
        <taxon>Pseudomonadota</taxon>
        <taxon>Betaproteobacteria</taxon>
        <taxon>Burkholderiales</taxon>
        <taxon>Oxalobacteraceae</taxon>
        <taxon>Oxalobacter</taxon>
    </lineage>
</organism>
<reference evidence="1" key="1">
    <citation type="journal article" date="2022" name="Front. Microbiol.">
        <title>New perspectives on an old grouping: The genomic and phenotypic variability of Oxalobacter formigenes and the implications for calcium oxalate stone prevention.</title>
        <authorList>
            <person name="Chmiel J.A."/>
            <person name="Carr C."/>
            <person name="Stuivenberg G.A."/>
            <person name="Venema R."/>
            <person name="Chanyi R.M."/>
            <person name="Al K.F."/>
            <person name="Giguere D."/>
            <person name="Say H."/>
            <person name="Akouris P.P."/>
            <person name="Dominguez Romero S.A."/>
            <person name="Kwong A."/>
            <person name="Tai V."/>
            <person name="Koval S.F."/>
            <person name="Razvi H."/>
            <person name="Bjazevic J."/>
            <person name="Burton J.P."/>
        </authorList>
    </citation>
    <scope>NUCLEOTIDE SEQUENCE</scope>
    <source>
        <strain evidence="1">WoOx3</strain>
    </source>
</reference>
<dbReference type="SUPFAM" id="SSF111069">
    <property type="entry name" value="Hypothetical protein yfbM"/>
    <property type="match status" value="1"/>
</dbReference>
<gene>
    <name evidence="1" type="ORF">NB640_06995</name>
</gene>
<dbReference type="AlphaFoldDB" id="A0A9E9LSW8"/>
<sequence>MSFIANYMMLDDNTFDSLFSLDNDDLLEKVNELEEAGAELYCMDKLWDGLHFLLTGTTASTPVEGDELSEAIVGIEMFNEDDEEADFVASTEAGQLADIIVAMKEVDIERLAQSANFREFREKEIYPDIWYDEDAASLRQELVQEFNNLLAFYEKAEKQNANILVSIF</sequence>
<dbReference type="EMBL" id="CP098242">
    <property type="protein sequence ID" value="WAW09035.1"/>
    <property type="molecule type" value="Genomic_DNA"/>
</dbReference>